<evidence type="ECO:0000256" key="1">
    <source>
        <dbReference type="SAM" id="SignalP"/>
    </source>
</evidence>
<reference evidence="2 3" key="1">
    <citation type="submission" date="2019-08" db="EMBL/GenBank/DDBJ databases">
        <title>Genome sequencing of Paenibacillus faecis DSM 23593(T).</title>
        <authorList>
            <person name="Kook J.-K."/>
            <person name="Park S.-N."/>
            <person name="Lim Y.K."/>
        </authorList>
    </citation>
    <scope>NUCLEOTIDE SEQUENCE [LARGE SCALE GENOMIC DNA]</scope>
    <source>
        <strain evidence="2 3">DSM 23593</strain>
    </source>
</reference>
<evidence type="ECO:0000313" key="3">
    <source>
        <dbReference type="Proteomes" id="UP000325218"/>
    </source>
</evidence>
<dbReference type="EMBL" id="VSDO01000003">
    <property type="protein sequence ID" value="TYA12100.1"/>
    <property type="molecule type" value="Genomic_DNA"/>
</dbReference>
<organism evidence="2 3">
    <name type="scientific">Paenibacillus faecis</name>
    <dbReference type="NCBI Taxonomy" id="862114"/>
    <lineage>
        <taxon>Bacteria</taxon>
        <taxon>Bacillati</taxon>
        <taxon>Bacillota</taxon>
        <taxon>Bacilli</taxon>
        <taxon>Bacillales</taxon>
        <taxon>Paenibacillaceae</taxon>
        <taxon>Paenibacillus</taxon>
    </lineage>
</organism>
<sequence length="389" mass="43349">MVRSFKSNYGRCIRSLLVLLLLPGAVLLAAGCSQVQETKGEAAANRAAVPVSGTVQKVEGTDAGVKAEPSPVVPGRYLIAGYSPANMGEAKVEALPERRDGYHLSVSVVRGYSHHSGSLEFDFVWDPEMSLYKPVESEYKDITLKFTENSLTLDYPGKEYGGLNAEPKGTYYLSSASGADAPFLTRLYDLVDLKAAYRGGNSEVFFYELDDTRKLLLIRSYGTEDKEVVSEEHLALLDTASDELKNLGEAAPYQVADNRERLKSLGADEDLIYQVLRKTYFDRLLELEMKKFDAGEPGFRDDENYKLSEKEAFYIATGMEGTTRYTKNMRDQNDIGSIFIIEVDSADKNVVTVHFYEAVRNSEEDEHTATSDWLEVNRSTGRVSSDLFD</sequence>
<dbReference type="RefSeq" id="WP_148453488.1">
    <property type="nucleotide sequence ID" value="NZ_VSDO01000003.1"/>
</dbReference>
<gene>
    <name evidence="2" type="ORF">FRY98_15335</name>
</gene>
<accession>A0A5D0CR46</accession>
<evidence type="ECO:0008006" key="4">
    <source>
        <dbReference type="Google" id="ProtNLM"/>
    </source>
</evidence>
<dbReference type="AlphaFoldDB" id="A0A5D0CR46"/>
<dbReference type="Proteomes" id="UP000325218">
    <property type="component" value="Unassembled WGS sequence"/>
</dbReference>
<keyword evidence="1" id="KW-0732">Signal</keyword>
<protein>
    <recommendedName>
        <fullName evidence="4">DUF4309 domain-containing protein</fullName>
    </recommendedName>
</protein>
<dbReference type="PROSITE" id="PS51257">
    <property type="entry name" value="PROKAR_LIPOPROTEIN"/>
    <property type="match status" value="1"/>
</dbReference>
<evidence type="ECO:0000313" key="2">
    <source>
        <dbReference type="EMBL" id="TYA12100.1"/>
    </source>
</evidence>
<feature type="chain" id="PRO_5039642455" description="DUF4309 domain-containing protein" evidence="1">
    <location>
        <begin position="30"/>
        <end position="389"/>
    </location>
</feature>
<dbReference type="OrthoDB" id="2606374at2"/>
<keyword evidence="3" id="KW-1185">Reference proteome</keyword>
<feature type="signal peptide" evidence="1">
    <location>
        <begin position="1"/>
        <end position="29"/>
    </location>
</feature>
<comment type="caution">
    <text evidence="2">The sequence shown here is derived from an EMBL/GenBank/DDBJ whole genome shotgun (WGS) entry which is preliminary data.</text>
</comment>
<name>A0A5D0CR46_9BACL</name>
<proteinExistence type="predicted"/>